<dbReference type="InterPro" id="IPR050508">
    <property type="entry name" value="Methyltransf_Superfamily"/>
</dbReference>
<dbReference type="InterPro" id="IPR013216">
    <property type="entry name" value="Methyltransf_11"/>
</dbReference>
<keyword evidence="3" id="KW-0808">Transferase</keyword>
<gene>
    <name evidence="3" type="ORF">H9C73_13355</name>
</gene>
<dbReference type="RefSeq" id="WP_209288404.1">
    <property type="nucleotide sequence ID" value="NZ_JACVEW010000023.1"/>
</dbReference>
<keyword evidence="3" id="KW-0489">Methyltransferase</keyword>
<accession>A0ABS3ZDF9</accession>
<keyword evidence="4" id="KW-1185">Reference proteome</keyword>
<name>A0ABS3ZDF9_9GAMM</name>
<dbReference type="Gene3D" id="3.40.50.150">
    <property type="entry name" value="Vaccinia Virus protein VP39"/>
    <property type="match status" value="1"/>
</dbReference>
<dbReference type="Pfam" id="PF08241">
    <property type="entry name" value="Methyltransf_11"/>
    <property type="match status" value="1"/>
</dbReference>
<evidence type="ECO:0000313" key="4">
    <source>
        <dbReference type="Proteomes" id="UP000810171"/>
    </source>
</evidence>
<dbReference type="Proteomes" id="UP000810171">
    <property type="component" value="Unassembled WGS sequence"/>
</dbReference>
<proteinExistence type="predicted"/>
<protein>
    <submittedName>
        <fullName evidence="3">Class I SAM-dependent methyltransferase</fullName>
    </submittedName>
</protein>
<dbReference type="PANTHER" id="PTHR42912">
    <property type="entry name" value="METHYLTRANSFERASE"/>
    <property type="match status" value="1"/>
</dbReference>
<dbReference type="GO" id="GO:0032259">
    <property type="term" value="P:methylation"/>
    <property type="evidence" value="ECO:0007669"/>
    <property type="project" value="UniProtKB-KW"/>
</dbReference>
<dbReference type="GO" id="GO:0008168">
    <property type="term" value="F:methyltransferase activity"/>
    <property type="evidence" value="ECO:0007669"/>
    <property type="project" value="UniProtKB-KW"/>
</dbReference>
<feature type="coiled-coil region" evidence="1">
    <location>
        <begin position="245"/>
        <end position="279"/>
    </location>
</feature>
<dbReference type="SUPFAM" id="SSF53335">
    <property type="entry name" value="S-adenosyl-L-methionine-dependent methyltransferases"/>
    <property type="match status" value="1"/>
</dbReference>
<dbReference type="EMBL" id="JACVEW010000023">
    <property type="protein sequence ID" value="MBP0049719.1"/>
    <property type="molecule type" value="Genomic_DNA"/>
</dbReference>
<evidence type="ECO:0000259" key="2">
    <source>
        <dbReference type="Pfam" id="PF08241"/>
    </source>
</evidence>
<dbReference type="InterPro" id="IPR029063">
    <property type="entry name" value="SAM-dependent_MTases_sf"/>
</dbReference>
<dbReference type="CDD" id="cd02440">
    <property type="entry name" value="AdoMet_MTases"/>
    <property type="match status" value="1"/>
</dbReference>
<sequence length="394" mass="44137">MSDMFYRAFEERNYAPRKVISQLRKQYLPFVKPIAELYPGAKAFDIGCGRGEWLEIANSVGLDAQGVDLDAGMLADCLELGLNVERGDAVAYLSSLDDESCAVVSAFHVVEHISFEQLREVVAEALRVLKPGGVLIMETPNPENISVGTSNFYLDPTHVRPIPSGLLMFLTDYAGFARSKLLRLQEPSHVRHTSAPTLFDVLSHCSPDYAVVAQKNADEPVMELIDAPFRAEYGVGLQSLAERYHERLTRRLGDIEASLKEAELRAVQAEHQIMQLLQSRSWRLTAPIRFASERARAVRDTYRSEGAGFVGRWLRARLSRLTYGLNRLPLLKRILLRMLTPFPRLKAFLRHRVLGSGSSASRRLSTAPAELSAYAGTLHKRLLHSGAEQDKEKH</sequence>
<comment type="caution">
    <text evidence="3">The sequence shown here is derived from an EMBL/GenBank/DDBJ whole genome shotgun (WGS) entry which is preliminary data.</text>
</comment>
<evidence type="ECO:0000256" key="1">
    <source>
        <dbReference type="SAM" id="Coils"/>
    </source>
</evidence>
<feature type="domain" description="Methyltransferase type 11" evidence="2">
    <location>
        <begin position="45"/>
        <end position="137"/>
    </location>
</feature>
<reference evidence="3 4" key="1">
    <citation type="submission" date="2020-09" db="EMBL/GenBank/DDBJ databases">
        <authorList>
            <person name="Tanuku N.R.S."/>
        </authorList>
    </citation>
    <scope>NUCLEOTIDE SEQUENCE [LARGE SCALE GENOMIC DNA]</scope>
    <source>
        <strain evidence="3 4">AK62</strain>
    </source>
</reference>
<keyword evidence="1" id="KW-0175">Coiled coil</keyword>
<evidence type="ECO:0000313" key="3">
    <source>
        <dbReference type="EMBL" id="MBP0049719.1"/>
    </source>
</evidence>
<organism evidence="3 4">
    <name type="scientific">Marinobacterium alkalitolerans</name>
    <dbReference type="NCBI Taxonomy" id="1542925"/>
    <lineage>
        <taxon>Bacteria</taxon>
        <taxon>Pseudomonadati</taxon>
        <taxon>Pseudomonadota</taxon>
        <taxon>Gammaproteobacteria</taxon>
        <taxon>Oceanospirillales</taxon>
        <taxon>Oceanospirillaceae</taxon>
        <taxon>Marinobacterium</taxon>
    </lineage>
</organism>